<dbReference type="Pfam" id="PF20329">
    <property type="entry name" value="DUF6624"/>
    <property type="match status" value="1"/>
</dbReference>
<dbReference type="EMBL" id="QNUE01000007">
    <property type="protein sequence ID" value="REC66789.1"/>
    <property type="molecule type" value="Genomic_DNA"/>
</dbReference>
<dbReference type="InterPro" id="IPR046732">
    <property type="entry name" value="DUF6624"/>
</dbReference>
<name>A0A3D9CMA6_9FLAO</name>
<keyword evidence="2" id="KW-1185">Reference proteome</keyword>
<comment type="caution">
    <text evidence="1">The sequence shown here is derived from an EMBL/GenBank/DDBJ whole genome shotgun (WGS) entry which is preliminary data.</text>
</comment>
<dbReference type="Proteomes" id="UP000256769">
    <property type="component" value="Unassembled WGS sequence"/>
</dbReference>
<dbReference type="RefSeq" id="WP_115959532.1">
    <property type="nucleotide sequence ID" value="NZ_CBCRVL010000009.1"/>
</dbReference>
<reference evidence="1 2" key="1">
    <citation type="journal article" date="2007" name="Int. J. Syst. Evol. Microbiol.">
        <title>Chryseobacterium flavum sp. nov., isolated from polluted soil.</title>
        <authorList>
            <person name="Zhou Y."/>
            <person name="Dong J."/>
            <person name="Wang X."/>
            <person name="Huang X."/>
            <person name="Zhang K.Y."/>
            <person name="Zhang Y.Q."/>
            <person name="Guo Y.F."/>
            <person name="Lai R."/>
            <person name="Li W.J."/>
        </authorList>
    </citation>
    <scope>NUCLEOTIDE SEQUENCE [LARGE SCALE GENOMIC DNA]</scope>
    <source>
        <strain evidence="1 2">KCTC 12877</strain>
    </source>
</reference>
<dbReference type="OrthoDB" id="1164858at2"/>
<protein>
    <submittedName>
        <fullName evidence="1">Uncharacterized protein</fullName>
    </submittedName>
</protein>
<dbReference type="AlphaFoldDB" id="A0A3D9CMA6"/>
<accession>A0A3D9CMA6</accession>
<evidence type="ECO:0000313" key="1">
    <source>
        <dbReference type="EMBL" id="REC66789.1"/>
    </source>
</evidence>
<sequence length="318" mass="37504">MFFSQEFKYFDYIKEAEDLYHQKNFKESALKYDIAYESMNQLIVQNDLYNAACAWSLAGNSDKAFLYLDHIVDNRMIQTWNDPTEFYKLLINDNDFRTLKSDKRWSVLVGKAYNKQQDYIKKINNPLADRIRLIGIKDQGLRLKLDSVRKKSGLNSVFEKELMLKIKKQDSLNLFELEDIIKSYGWLGPYEIGYKNNQYLFLVIQHADLKTQKKYLPVLREAVRNGKALPKDLAYLEDRINRRSGIPQIYGSQVYIDKIQKTYYLFPVQNVDLLDSKRASVGLEPISTYLKNSFNMDWNIAKYKEEMPLLEKELLKGN</sequence>
<gene>
    <name evidence="1" type="ORF">DRF59_10755</name>
</gene>
<organism evidence="1 2">
    <name type="scientific">Chryseobacterium flavum</name>
    <dbReference type="NCBI Taxonomy" id="415851"/>
    <lineage>
        <taxon>Bacteria</taxon>
        <taxon>Pseudomonadati</taxon>
        <taxon>Bacteroidota</taxon>
        <taxon>Flavobacteriia</taxon>
        <taxon>Flavobacteriales</taxon>
        <taxon>Weeksellaceae</taxon>
        <taxon>Chryseobacterium group</taxon>
        <taxon>Chryseobacterium</taxon>
    </lineage>
</organism>
<proteinExistence type="predicted"/>
<evidence type="ECO:0000313" key="2">
    <source>
        <dbReference type="Proteomes" id="UP000256769"/>
    </source>
</evidence>